<dbReference type="OrthoDB" id="5355396at2759"/>
<protein>
    <submittedName>
        <fullName evidence="1">Uncharacterized protein</fullName>
    </submittedName>
</protein>
<evidence type="ECO:0000313" key="1">
    <source>
        <dbReference type="EMBL" id="CAF9936581.1"/>
    </source>
</evidence>
<comment type="caution">
    <text evidence="1">The sequence shown here is derived from an EMBL/GenBank/DDBJ whole genome shotgun (WGS) entry which is preliminary data.</text>
</comment>
<keyword evidence="2" id="KW-1185">Reference proteome</keyword>
<reference evidence="1" key="1">
    <citation type="submission" date="2021-03" db="EMBL/GenBank/DDBJ databases">
        <authorList>
            <person name="Tagirdzhanova G."/>
        </authorList>
    </citation>
    <scope>NUCLEOTIDE SEQUENCE</scope>
</reference>
<proteinExistence type="predicted"/>
<dbReference type="EMBL" id="CAJPDT010000092">
    <property type="protein sequence ID" value="CAF9936581.1"/>
    <property type="molecule type" value="Genomic_DNA"/>
</dbReference>
<dbReference type="Proteomes" id="UP000664534">
    <property type="component" value="Unassembled WGS sequence"/>
</dbReference>
<name>A0A8H3G205_9LECA</name>
<accession>A0A8H3G205</accession>
<sequence length="209" mass="24091">MPPSTSTTSTPETLIFMASILDQRSPSTDRVFQTSIALSTSPSTTAIEPLPHLNYFLINQLIRLARPLLQKRRLKRFDYVADARKQFYTGHFKFLLAYRDLLDASACAALLDREAETLSRLLADALADARDKVPVASTRERLRTVEMQRRRNNEDMRVRLARLDAKAKRRRYAAAWYSDLKVVFLRDEVPWLIAVGRQRHEEAVARRGM</sequence>
<evidence type="ECO:0000313" key="2">
    <source>
        <dbReference type="Proteomes" id="UP000664534"/>
    </source>
</evidence>
<gene>
    <name evidence="1" type="ORF">IMSHALPRED_010819</name>
</gene>
<organism evidence="1 2">
    <name type="scientific">Imshaugia aleurites</name>
    <dbReference type="NCBI Taxonomy" id="172621"/>
    <lineage>
        <taxon>Eukaryota</taxon>
        <taxon>Fungi</taxon>
        <taxon>Dikarya</taxon>
        <taxon>Ascomycota</taxon>
        <taxon>Pezizomycotina</taxon>
        <taxon>Lecanoromycetes</taxon>
        <taxon>OSLEUM clade</taxon>
        <taxon>Lecanoromycetidae</taxon>
        <taxon>Lecanorales</taxon>
        <taxon>Lecanorineae</taxon>
        <taxon>Parmeliaceae</taxon>
        <taxon>Imshaugia</taxon>
    </lineage>
</organism>
<dbReference type="AlphaFoldDB" id="A0A8H3G205"/>